<comment type="caution">
    <text evidence="1">The sequence shown here is derived from an EMBL/GenBank/DDBJ whole genome shotgun (WGS) entry which is preliminary data.</text>
</comment>
<gene>
    <name evidence="1" type="ORF">CK203_091379</name>
</gene>
<dbReference type="AlphaFoldDB" id="A0A438CLY7"/>
<protein>
    <submittedName>
        <fullName evidence="1">Uncharacterized protein</fullName>
    </submittedName>
</protein>
<dbReference type="EMBL" id="QGNW01002177">
    <property type="protein sequence ID" value="RVW24220.1"/>
    <property type="molecule type" value="Genomic_DNA"/>
</dbReference>
<dbReference type="Proteomes" id="UP000288805">
    <property type="component" value="Unassembled WGS sequence"/>
</dbReference>
<reference evidence="1 2" key="1">
    <citation type="journal article" date="2018" name="PLoS Genet.">
        <title>Population sequencing reveals clonal diversity and ancestral inbreeding in the grapevine cultivar Chardonnay.</title>
        <authorList>
            <person name="Roach M.J."/>
            <person name="Johnson D.L."/>
            <person name="Bohlmann J."/>
            <person name="van Vuuren H.J."/>
            <person name="Jones S.J."/>
            <person name="Pretorius I.S."/>
            <person name="Schmidt S.A."/>
            <person name="Borneman A.R."/>
        </authorList>
    </citation>
    <scope>NUCLEOTIDE SEQUENCE [LARGE SCALE GENOMIC DNA]</scope>
    <source>
        <strain evidence="2">cv. Chardonnay</strain>
        <tissue evidence="1">Leaf</tissue>
    </source>
</reference>
<organism evidence="1 2">
    <name type="scientific">Vitis vinifera</name>
    <name type="common">Grape</name>
    <dbReference type="NCBI Taxonomy" id="29760"/>
    <lineage>
        <taxon>Eukaryota</taxon>
        <taxon>Viridiplantae</taxon>
        <taxon>Streptophyta</taxon>
        <taxon>Embryophyta</taxon>
        <taxon>Tracheophyta</taxon>
        <taxon>Spermatophyta</taxon>
        <taxon>Magnoliopsida</taxon>
        <taxon>eudicotyledons</taxon>
        <taxon>Gunneridae</taxon>
        <taxon>Pentapetalae</taxon>
        <taxon>rosids</taxon>
        <taxon>Vitales</taxon>
        <taxon>Vitaceae</taxon>
        <taxon>Viteae</taxon>
        <taxon>Vitis</taxon>
    </lineage>
</organism>
<name>A0A438CLY7_VITVI</name>
<proteinExistence type="predicted"/>
<evidence type="ECO:0000313" key="2">
    <source>
        <dbReference type="Proteomes" id="UP000288805"/>
    </source>
</evidence>
<accession>A0A438CLY7</accession>
<sequence length="174" mass="19893">MRNFSTKTHLFKLLNHLFYHYQQRQIPQPSGIIQIGVHQPPLHNNQVLPLRFLLMINANPNLIWVVIKHAVFKDTLPNDARCFGLSLINNPRHLVLKALRDITPTHLGNHEPIMFLYQGSNDIMINDGSTLPITHTGSTTIPTSSRTFTLQNVKDLNTRAILLMGEPEDGVYEW</sequence>
<evidence type="ECO:0000313" key="1">
    <source>
        <dbReference type="EMBL" id="RVW24220.1"/>
    </source>
</evidence>